<feature type="domain" description="PAS" evidence="7">
    <location>
        <begin position="175"/>
        <end position="245"/>
    </location>
</feature>
<dbReference type="InterPro" id="IPR035965">
    <property type="entry name" value="PAS-like_dom_sf"/>
</dbReference>
<comment type="catalytic activity">
    <reaction evidence="1">
        <text>ATP + protein L-histidine = ADP + protein N-phospho-L-histidine.</text>
        <dbReference type="EC" id="2.7.13.3"/>
    </reaction>
</comment>
<dbReference type="SMART" id="SM00388">
    <property type="entry name" value="HisKA"/>
    <property type="match status" value="1"/>
</dbReference>
<evidence type="ECO:0000256" key="4">
    <source>
        <dbReference type="SAM" id="Coils"/>
    </source>
</evidence>
<dbReference type="STRING" id="697282.Mettu_0290"/>
<dbReference type="PRINTS" id="PR00344">
    <property type="entry name" value="BCTRLSENSOR"/>
</dbReference>
<dbReference type="InterPro" id="IPR013656">
    <property type="entry name" value="PAS_4"/>
</dbReference>
<dbReference type="NCBIfam" id="TIGR00229">
    <property type="entry name" value="sensory_box"/>
    <property type="match status" value="1"/>
</dbReference>
<proteinExistence type="predicted"/>
<dbReference type="Pfam" id="PF02518">
    <property type="entry name" value="HATPase_c"/>
    <property type="match status" value="1"/>
</dbReference>
<dbReference type="SMART" id="SM00387">
    <property type="entry name" value="HATPase_c"/>
    <property type="match status" value="1"/>
</dbReference>
<evidence type="ECO:0000259" key="7">
    <source>
        <dbReference type="PROSITE" id="PS50112"/>
    </source>
</evidence>
<feature type="transmembrane region" description="Helical" evidence="5">
    <location>
        <begin position="94"/>
        <end position="120"/>
    </location>
</feature>
<keyword evidence="3" id="KW-0597">Phosphoprotein</keyword>
<evidence type="ECO:0000256" key="1">
    <source>
        <dbReference type="ARBA" id="ARBA00000085"/>
    </source>
</evidence>
<evidence type="ECO:0000259" key="6">
    <source>
        <dbReference type="PROSITE" id="PS50109"/>
    </source>
</evidence>
<dbReference type="InterPro" id="IPR000700">
    <property type="entry name" value="PAS-assoc_C"/>
</dbReference>
<feature type="domain" description="PAC" evidence="8">
    <location>
        <begin position="248"/>
        <end position="301"/>
    </location>
</feature>
<protein>
    <recommendedName>
        <fullName evidence="2">histidine kinase</fullName>
        <ecNumber evidence="2">2.7.13.3</ecNumber>
    </recommendedName>
</protein>
<reference evidence="9 10" key="1">
    <citation type="submission" date="2011-06" db="EMBL/GenBank/DDBJ databases">
        <title>Genomic sequence of Methylobacter tundripaludum SV96.</title>
        <authorList>
            <consortium name="US DOE Joint Genome Institute"/>
            <person name="Lucas S."/>
            <person name="Han J."/>
            <person name="Lapidus A."/>
            <person name="Cheng J.-F."/>
            <person name="Goodwin L."/>
            <person name="Pitluck S."/>
            <person name="Held B."/>
            <person name="Detter J.C."/>
            <person name="Han C."/>
            <person name="Tapia R."/>
            <person name="Land M."/>
            <person name="Hauser L."/>
            <person name="Kyrpides N."/>
            <person name="Ivanova N."/>
            <person name="Ovchinnikova G."/>
            <person name="Pagani I."/>
            <person name="Klotz M.G."/>
            <person name="Dispirito A.A."/>
            <person name="Murrell J.C."/>
            <person name="Dunfield P."/>
            <person name="Kalyuzhnaya M.G."/>
            <person name="Svenning M."/>
            <person name="Trotsenko Y.A."/>
            <person name="Stein L.Y."/>
            <person name="Woyke T."/>
        </authorList>
    </citation>
    <scope>NUCLEOTIDE SEQUENCE [LARGE SCALE GENOMIC DNA]</scope>
    <source>
        <strain evidence="10">ATCC BAA-1195 / DSM 17260 / SV96</strain>
    </source>
</reference>
<dbReference type="eggNOG" id="COG4191">
    <property type="taxonomic scope" value="Bacteria"/>
</dbReference>
<feature type="transmembrane region" description="Helical" evidence="5">
    <location>
        <begin position="56"/>
        <end position="82"/>
    </location>
</feature>
<dbReference type="InterPro" id="IPR005467">
    <property type="entry name" value="His_kinase_dom"/>
</dbReference>
<name>G3IUB4_METTV</name>
<dbReference type="InterPro" id="IPR036890">
    <property type="entry name" value="HATPase_C_sf"/>
</dbReference>
<dbReference type="InterPro" id="IPR058544">
    <property type="entry name" value="ETR1_N"/>
</dbReference>
<dbReference type="SMART" id="SM00091">
    <property type="entry name" value="PAS"/>
    <property type="match status" value="1"/>
</dbReference>
<dbReference type="InterPro" id="IPR003661">
    <property type="entry name" value="HisK_dim/P_dom"/>
</dbReference>
<keyword evidence="4" id="KW-0175">Coiled coil</keyword>
<keyword evidence="5" id="KW-0472">Membrane</keyword>
<keyword evidence="5" id="KW-1133">Transmembrane helix</keyword>
<evidence type="ECO:0000256" key="2">
    <source>
        <dbReference type="ARBA" id="ARBA00012438"/>
    </source>
</evidence>
<dbReference type="SUPFAM" id="SSF55785">
    <property type="entry name" value="PYP-like sensor domain (PAS domain)"/>
    <property type="match status" value="1"/>
</dbReference>
<dbReference type="SUPFAM" id="SSF55874">
    <property type="entry name" value="ATPase domain of HSP90 chaperone/DNA topoisomerase II/histidine kinase"/>
    <property type="match status" value="1"/>
</dbReference>
<keyword evidence="10" id="KW-1185">Reference proteome</keyword>
<dbReference type="HOGENOM" id="CLU_000445_114_39_6"/>
<evidence type="ECO:0000313" key="9">
    <source>
        <dbReference type="EMBL" id="EGW21524.1"/>
    </source>
</evidence>
<dbReference type="Pfam" id="PF08448">
    <property type="entry name" value="PAS_4"/>
    <property type="match status" value="1"/>
</dbReference>
<accession>G3IUB4</accession>
<evidence type="ECO:0000259" key="8">
    <source>
        <dbReference type="PROSITE" id="PS50113"/>
    </source>
</evidence>
<dbReference type="PROSITE" id="PS50109">
    <property type="entry name" value="HIS_KIN"/>
    <property type="match status" value="1"/>
</dbReference>
<dbReference type="PROSITE" id="PS50113">
    <property type="entry name" value="PAC"/>
    <property type="match status" value="1"/>
</dbReference>
<dbReference type="PROSITE" id="PS50112">
    <property type="entry name" value="PAS"/>
    <property type="match status" value="1"/>
</dbReference>
<dbReference type="InterPro" id="IPR000014">
    <property type="entry name" value="PAS"/>
</dbReference>
<feature type="domain" description="Histidine kinase" evidence="6">
    <location>
        <begin position="321"/>
        <end position="538"/>
    </location>
</feature>
<dbReference type="PANTHER" id="PTHR43065">
    <property type="entry name" value="SENSOR HISTIDINE KINASE"/>
    <property type="match status" value="1"/>
</dbReference>
<dbReference type="EMBL" id="JH109152">
    <property type="protein sequence ID" value="EGW21524.1"/>
    <property type="molecule type" value="Genomic_DNA"/>
</dbReference>
<dbReference type="PANTHER" id="PTHR43065:SF42">
    <property type="entry name" value="TWO-COMPONENT SENSOR PPRA"/>
    <property type="match status" value="1"/>
</dbReference>
<feature type="coiled-coil region" evidence="4">
    <location>
        <begin position="158"/>
        <end position="185"/>
    </location>
</feature>
<dbReference type="Pfam" id="PF25487">
    <property type="entry name" value="ETR1_N"/>
    <property type="match status" value="1"/>
</dbReference>
<sequence length="545" mass="61612">MQIQESGTLLIDGSAKTRRTDPHSISSYIRRMHTLIDLFDVKDLIPHGYCLSWSPLLLWLHVASDLLIALAYYAIPLILVYFIRQRKDLPYPWLVVMFAGFIVACGTTHLLSAITVWIPMYWLDGLLKAFTAIISIATAILMIWVVPRVLSVPTVAQLQAEIQQRKTAEGALRESENKLATILDNVEAFIYIKDCNYQYQYVNQPVQQLFGKAVKDIIGKSDDAFFDEATAAKVHEDNRRVIEQGERIATEYVYTNKDNTITHAYFTVNQPLRREDGSIYGLCGISTDISEQKHREQQDKKHLDELAHVTRLGLMGEMASGIAHEVNQPLTAISSYTQVSLNLINTENPDLVRLTEILSKTQQQALRAGRIIHRMREFVKSHSKHRSSADVNTLIHEAVGLCIAELKQNDIKLKFELENNLPPVYVDHIQIEQVIINLIRNSVEALQNLSAKQQRQLTVNSRLAPNNGVRVEVKDNGPGLDQDQRQKILTPFYTTKADGMGMGLSISRSLIEAHNGTLHCNSQPGKGATFYFTLPNYIQRKSGKR</sequence>
<dbReference type="EC" id="2.7.13.3" evidence="2"/>
<gene>
    <name evidence="9" type="ORF">Mettu_0290</name>
</gene>
<keyword evidence="9" id="KW-0808">Transferase</keyword>
<evidence type="ECO:0000313" key="10">
    <source>
        <dbReference type="Proteomes" id="UP000004664"/>
    </source>
</evidence>
<dbReference type="Gene3D" id="1.10.287.130">
    <property type="match status" value="1"/>
</dbReference>
<dbReference type="Proteomes" id="UP000004664">
    <property type="component" value="Unassembled WGS sequence"/>
</dbReference>
<dbReference type="GO" id="GO:0000155">
    <property type="term" value="F:phosphorelay sensor kinase activity"/>
    <property type="evidence" value="ECO:0007669"/>
    <property type="project" value="InterPro"/>
</dbReference>
<dbReference type="Gene3D" id="3.30.565.10">
    <property type="entry name" value="Histidine kinase-like ATPase, C-terminal domain"/>
    <property type="match status" value="1"/>
</dbReference>
<dbReference type="InterPro" id="IPR004358">
    <property type="entry name" value="Sig_transdc_His_kin-like_C"/>
</dbReference>
<organism evidence="9 10">
    <name type="scientific">Methylobacter tundripaludum (strain ATCC BAA-1195 / DSM 17260 / SV96)</name>
    <dbReference type="NCBI Taxonomy" id="697282"/>
    <lineage>
        <taxon>Bacteria</taxon>
        <taxon>Pseudomonadati</taxon>
        <taxon>Pseudomonadota</taxon>
        <taxon>Gammaproteobacteria</taxon>
        <taxon>Methylococcales</taxon>
        <taxon>Methylococcaceae</taxon>
        <taxon>Methylobacter</taxon>
    </lineage>
</organism>
<feature type="transmembrane region" description="Helical" evidence="5">
    <location>
        <begin position="126"/>
        <end position="146"/>
    </location>
</feature>
<dbReference type="InterPro" id="IPR003594">
    <property type="entry name" value="HATPase_dom"/>
</dbReference>
<evidence type="ECO:0000256" key="5">
    <source>
        <dbReference type="SAM" id="Phobius"/>
    </source>
</evidence>
<dbReference type="InterPro" id="IPR036097">
    <property type="entry name" value="HisK_dim/P_sf"/>
</dbReference>
<dbReference type="AlphaFoldDB" id="G3IUB4"/>
<dbReference type="CDD" id="cd00130">
    <property type="entry name" value="PAS"/>
    <property type="match status" value="1"/>
</dbReference>
<evidence type="ECO:0000256" key="3">
    <source>
        <dbReference type="ARBA" id="ARBA00022553"/>
    </source>
</evidence>
<dbReference type="Gene3D" id="3.30.450.20">
    <property type="entry name" value="PAS domain"/>
    <property type="match status" value="1"/>
</dbReference>
<dbReference type="SUPFAM" id="SSF47384">
    <property type="entry name" value="Homodimeric domain of signal transducing histidine kinase"/>
    <property type="match status" value="1"/>
</dbReference>
<keyword evidence="5" id="KW-0812">Transmembrane</keyword>
<keyword evidence="9" id="KW-0418">Kinase</keyword>
<dbReference type="CDD" id="cd00082">
    <property type="entry name" value="HisKA"/>
    <property type="match status" value="1"/>
</dbReference>
<dbReference type="Pfam" id="PF00512">
    <property type="entry name" value="HisKA"/>
    <property type="match status" value="1"/>
</dbReference>